<dbReference type="InterPro" id="IPR025984">
    <property type="entry name" value="DCTPP"/>
</dbReference>
<dbReference type="SUPFAM" id="SSF101386">
    <property type="entry name" value="all-alpha NTP pyrophosphatases"/>
    <property type="match status" value="1"/>
</dbReference>
<dbReference type="RefSeq" id="WP_064208683.1">
    <property type="nucleotide sequence ID" value="NZ_LVKC01000031.1"/>
</dbReference>
<accession>A0A179CAS9</accession>
<name>A0A179CAS9_9LACO</name>
<dbReference type="PANTHER" id="PTHR46523">
    <property type="entry name" value="DCTP PYROPHOSPHATASE 1"/>
    <property type="match status" value="1"/>
</dbReference>
<organism evidence="1 2">
    <name type="scientific">Ligilactobacillus aviarius</name>
    <dbReference type="NCBI Taxonomy" id="1606"/>
    <lineage>
        <taxon>Bacteria</taxon>
        <taxon>Bacillati</taxon>
        <taxon>Bacillota</taxon>
        <taxon>Bacilli</taxon>
        <taxon>Lactobacillales</taxon>
        <taxon>Lactobacillaceae</taxon>
        <taxon>Ligilactobacillus</taxon>
    </lineage>
</organism>
<dbReference type="GO" id="GO:0009143">
    <property type="term" value="P:nucleoside triphosphate catabolic process"/>
    <property type="evidence" value="ECO:0007669"/>
    <property type="project" value="InterPro"/>
</dbReference>
<reference evidence="2" key="1">
    <citation type="submission" date="2016-03" db="EMBL/GenBank/DDBJ databases">
        <authorList>
            <person name="Johnson T.J."/>
            <person name="Youmans B."/>
            <person name="Case K."/>
            <person name="Noll S."/>
        </authorList>
    </citation>
    <scope>NUCLEOTIDE SEQUENCE [LARGE SCALE GENOMIC DNA]</scope>
    <source>
        <strain evidence="2">UMNLAv8</strain>
    </source>
</reference>
<dbReference type="AlphaFoldDB" id="A0A179CAS9"/>
<dbReference type="Pfam" id="PF12643">
    <property type="entry name" value="MazG-like"/>
    <property type="match status" value="1"/>
</dbReference>
<comment type="caution">
    <text evidence="1">The sequence shown here is derived from an EMBL/GenBank/DDBJ whole genome shotgun (WGS) entry which is preliminary data.</text>
</comment>
<dbReference type="PIRSF" id="PIRSF029826">
    <property type="entry name" value="UCP029826_pph"/>
    <property type="match status" value="1"/>
</dbReference>
<dbReference type="InterPro" id="IPR052555">
    <property type="entry name" value="dCTP_Pyrophosphatase"/>
</dbReference>
<evidence type="ECO:0000313" key="1">
    <source>
        <dbReference type="EMBL" id="OAQ08308.1"/>
    </source>
</evidence>
<dbReference type="PANTHER" id="PTHR46523:SF1">
    <property type="entry name" value="DCTP PYROPHOSPHATASE 1"/>
    <property type="match status" value="1"/>
</dbReference>
<dbReference type="OrthoDB" id="9791898at2"/>
<dbReference type="Proteomes" id="UP000078520">
    <property type="component" value="Unassembled WGS sequence"/>
</dbReference>
<dbReference type="EMBL" id="LVKI01000013">
    <property type="protein sequence ID" value="OAQ08308.1"/>
    <property type="molecule type" value="Genomic_DNA"/>
</dbReference>
<sequence length="104" mass="12509">MDHQKLMHELVEFRHSRGWDEYHNLKNLAEAVNIEAAEIMEIFQWKETTDQLTDEETTHLKGEIADTLIYLFYMCDQLKIDPIDVMKAKLEYNKGRHWKEDKNV</sequence>
<dbReference type="GO" id="GO:0047429">
    <property type="term" value="F:nucleoside triphosphate diphosphatase activity"/>
    <property type="evidence" value="ECO:0007669"/>
    <property type="project" value="InterPro"/>
</dbReference>
<keyword evidence="1" id="KW-0378">Hydrolase</keyword>
<protein>
    <submittedName>
        <fullName evidence="1">Nucleotide pyrophosphohydrolase</fullName>
    </submittedName>
</protein>
<dbReference type="CDD" id="cd11537">
    <property type="entry name" value="NTP-PPase_RS21-C6_like"/>
    <property type="match status" value="1"/>
</dbReference>
<proteinExistence type="predicted"/>
<gene>
    <name evidence="1" type="ORF">A3O14_04155</name>
</gene>
<evidence type="ECO:0000313" key="2">
    <source>
        <dbReference type="Proteomes" id="UP000078520"/>
    </source>
</evidence>
<dbReference type="Gene3D" id="1.10.287.1080">
    <property type="entry name" value="MazG-like"/>
    <property type="match status" value="1"/>
</dbReference>